<organism evidence="1 2">
    <name type="scientific">Methanomethylovorans hollandica (strain DSM 15978 / NBRC 107637 / DMS1)</name>
    <dbReference type="NCBI Taxonomy" id="867904"/>
    <lineage>
        <taxon>Archaea</taxon>
        <taxon>Methanobacteriati</taxon>
        <taxon>Methanobacteriota</taxon>
        <taxon>Stenosarchaea group</taxon>
        <taxon>Methanomicrobia</taxon>
        <taxon>Methanosarcinales</taxon>
        <taxon>Methanosarcinaceae</taxon>
        <taxon>Methanomethylovorans</taxon>
    </lineage>
</organism>
<dbReference type="AlphaFoldDB" id="L0KXH8"/>
<dbReference type="HOGENOM" id="CLU_2597727_0_0_2"/>
<evidence type="ECO:0000313" key="1">
    <source>
        <dbReference type="EMBL" id="AGB49390.1"/>
    </source>
</evidence>
<keyword evidence="2" id="KW-1185">Reference proteome</keyword>
<name>L0KXH8_METHD</name>
<dbReference type="PROSITE" id="PS51257">
    <property type="entry name" value="PROKAR_LIPOPROTEIN"/>
    <property type="match status" value="1"/>
</dbReference>
<protein>
    <submittedName>
        <fullName evidence="1">Uncharacterized protein</fullName>
    </submittedName>
</protein>
<dbReference type="Proteomes" id="UP000010866">
    <property type="component" value="Chromosome"/>
</dbReference>
<dbReference type="EMBL" id="CP003362">
    <property type="protein sequence ID" value="AGB49390.1"/>
    <property type="molecule type" value="Genomic_DNA"/>
</dbReference>
<dbReference type="RefSeq" id="WP_015324556.1">
    <property type="nucleotide sequence ID" value="NC_019977.1"/>
</dbReference>
<sequence length="79" mass="8607" precursor="true">MKKIFNFLLLGLLVIGFVAFSGCADKNVEETVNNTTTTVKETINTTVNETVVPIVAETTTTIVNETTEIVNETINKTTI</sequence>
<evidence type="ECO:0000313" key="2">
    <source>
        <dbReference type="Proteomes" id="UP000010866"/>
    </source>
</evidence>
<gene>
    <name evidence="1" type="ordered locus">Metho_1156</name>
</gene>
<dbReference type="KEGG" id="mhz:Metho_1156"/>
<reference evidence="2" key="1">
    <citation type="submission" date="2012-02" db="EMBL/GenBank/DDBJ databases">
        <title>Complete sequence of chromosome of Methanomethylovorans hollandica DSM 15978.</title>
        <authorList>
            <person name="Lucas S."/>
            <person name="Copeland A."/>
            <person name="Lapidus A."/>
            <person name="Glavina del Rio T."/>
            <person name="Dalin E."/>
            <person name="Tice H."/>
            <person name="Bruce D."/>
            <person name="Goodwin L."/>
            <person name="Pitluck S."/>
            <person name="Peters L."/>
            <person name="Mikhailova N."/>
            <person name="Held B."/>
            <person name="Kyrpides N."/>
            <person name="Mavromatis K."/>
            <person name="Ivanova N."/>
            <person name="Brettin T."/>
            <person name="Detter J.C."/>
            <person name="Han C."/>
            <person name="Larimer F."/>
            <person name="Land M."/>
            <person name="Hauser L."/>
            <person name="Markowitz V."/>
            <person name="Cheng J.-F."/>
            <person name="Hugenholtz P."/>
            <person name="Woyke T."/>
            <person name="Wu D."/>
            <person name="Spring S."/>
            <person name="Schroeder M."/>
            <person name="Brambilla E."/>
            <person name="Klenk H.-P."/>
            <person name="Eisen J.A."/>
        </authorList>
    </citation>
    <scope>NUCLEOTIDE SEQUENCE [LARGE SCALE GENOMIC DNA]</scope>
    <source>
        <strain evidence="2">DSM 15978 / NBRC 107637 / DMS1</strain>
    </source>
</reference>
<proteinExistence type="predicted"/>
<accession>L0KXH8</accession>
<dbReference type="GeneID" id="14406965"/>